<proteinExistence type="predicted"/>
<dbReference type="InterPro" id="IPR008984">
    <property type="entry name" value="SMAD_FHA_dom_sf"/>
</dbReference>
<evidence type="ECO:0000256" key="1">
    <source>
        <dbReference type="SAM" id="MobiDB-lite"/>
    </source>
</evidence>
<feature type="region of interest" description="Disordered" evidence="1">
    <location>
        <begin position="498"/>
        <end position="523"/>
    </location>
</feature>
<dbReference type="Gene3D" id="2.60.200.20">
    <property type="match status" value="1"/>
</dbReference>
<dbReference type="CDD" id="cd00060">
    <property type="entry name" value="FHA"/>
    <property type="match status" value="1"/>
</dbReference>
<comment type="caution">
    <text evidence="3">The sequence shown here is derived from an EMBL/GenBank/DDBJ whole genome shotgun (WGS) entry which is preliminary data.</text>
</comment>
<feature type="region of interest" description="Disordered" evidence="1">
    <location>
        <begin position="831"/>
        <end position="850"/>
    </location>
</feature>
<evidence type="ECO:0000313" key="4">
    <source>
        <dbReference type="Proteomes" id="UP000478052"/>
    </source>
</evidence>
<dbReference type="PROSITE" id="PS50006">
    <property type="entry name" value="FHA_DOMAIN"/>
    <property type="match status" value="1"/>
</dbReference>
<dbReference type="SUPFAM" id="SSF49879">
    <property type="entry name" value="SMAD/FHA domain"/>
    <property type="match status" value="1"/>
</dbReference>
<dbReference type="PANTHER" id="PTHR23308">
    <property type="entry name" value="NUCLEAR INHIBITOR OF PROTEIN PHOSPHATASE-1"/>
    <property type="match status" value="1"/>
</dbReference>
<dbReference type="AlphaFoldDB" id="A0A6G0X6F6"/>
<dbReference type="InterPro" id="IPR050923">
    <property type="entry name" value="Cell_Proc_Reg/RNA_Proc"/>
</dbReference>
<dbReference type="EMBL" id="VUJU01008095">
    <property type="protein sequence ID" value="KAF0735575.1"/>
    <property type="molecule type" value="Genomic_DNA"/>
</dbReference>
<evidence type="ECO:0000259" key="2">
    <source>
        <dbReference type="PROSITE" id="PS50006"/>
    </source>
</evidence>
<sequence>MDADVDSDWISTQAVVSTDIQPDNEQEKINDYGCIVLNGMIDDGRYVLKEGNNTIGRHPLNDIYIEHPSVSMNHAVIQCDSDGVVLLDKGSLNKTKLNKKNLRKDVAYFLEENSLLMFGEVQANYFINGESNEFINNTKSIASNNTSIHKETQNYGLSLSTLSNTINVSESLRTDIPNAITDCNVPSIIENSSTCMIEKAVPQTITRSECPVNTFDDIHEELISPSPSDEYLLEALSQIETMQNNIDSNKIFQNLSNKDTLTINTTESMPKVTREDTPSPVMDLKNSILTINNKTKSLCQSPNKINIEATREDTPSPVMDLGSSFITTNNISGSIFQSSDKINTELIREDTPSPTMDLENSFETTNNIPGRIFQTPNKINTELIREDTPSPIMDFGCYNDSENKIETNNPGIVSAIQSPNKDDELNNTQVLEISNFKSENTSISINQSLIQKQNLSMNNLFCKSQKVESGDQSNLTTTNVFDNHSNANLSCSNNINSNKKSSVKPAEPLNGIHNDGLHNDSEQNRSILTIPNLKSDTEGNNTNNYNINFNTFEADDDDIFSNFIENESKSQNQNLNVLENQDIFNSPTQKVSTDININLKSNVSNEIHKEKTQEILEFPKSGKDNSSLSTNNSTNIHEELTPIPEMDDDFFNCPTQKYAFPKKKNEKPKKTSSSIHEEETQRPSELVQFNKIKTSNSNIDTEVLEIDNEDFFNCQTQKLSITKNRNPKPKVSSTIHEEETQVHEMHDDFFNCPTQKYAYPKKINENQKISSLIHEEETQNIFEFSKPNKNNLTVSKDNSTSIHEEETQVPELDDDFYNCPTQKLSIPKKINEKPKTSTSIHEEETQRPSELVQFNKTETSSSNTEINVLKIDNEDFFDCPTQKLSISKNTNPKPKVSSTIHEEETQVPEMHDDFFNCPTQKYAYPKKINEKPKISSSIHEEETQRPSELVKFNKTKTGTSNTKTDMFIIDNEDF</sequence>
<feature type="compositionally biased region" description="Basic and acidic residues" evidence="1">
    <location>
        <begin position="831"/>
        <end position="847"/>
    </location>
</feature>
<dbReference type="Proteomes" id="UP000478052">
    <property type="component" value="Unassembled WGS sequence"/>
</dbReference>
<dbReference type="SMART" id="SM00240">
    <property type="entry name" value="FHA"/>
    <property type="match status" value="1"/>
</dbReference>
<gene>
    <name evidence="3" type="ORF">FWK35_00026217</name>
</gene>
<dbReference type="Pfam" id="PF00498">
    <property type="entry name" value="FHA"/>
    <property type="match status" value="1"/>
</dbReference>
<evidence type="ECO:0000313" key="3">
    <source>
        <dbReference type="EMBL" id="KAF0735575.1"/>
    </source>
</evidence>
<reference evidence="3 4" key="1">
    <citation type="submission" date="2019-08" db="EMBL/GenBank/DDBJ databases">
        <title>Whole genome of Aphis craccivora.</title>
        <authorList>
            <person name="Voronova N.V."/>
            <person name="Shulinski R.S."/>
            <person name="Bandarenka Y.V."/>
            <person name="Zhorov D.G."/>
            <person name="Warner D."/>
        </authorList>
    </citation>
    <scope>NUCLEOTIDE SEQUENCE [LARGE SCALE GENOMIC DNA]</scope>
    <source>
        <strain evidence="3">180601</strain>
        <tissue evidence="3">Whole Body</tissue>
    </source>
</reference>
<dbReference type="InterPro" id="IPR000253">
    <property type="entry name" value="FHA_dom"/>
</dbReference>
<protein>
    <submittedName>
        <fullName evidence="3">Protein PF14 0175 isoform X1</fullName>
    </submittedName>
</protein>
<keyword evidence="4" id="KW-1185">Reference proteome</keyword>
<feature type="non-terminal residue" evidence="3">
    <location>
        <position position="974"/>
    </location>
</feature>
<feature type="region of interest" description="Disordered" evidence="1">
    <location>
        <begin position="659"/>
        <end position="685"/>
    </location>
</feature>
<feature type="domain" description="FHA" evidence="2">
    <location>
        <begin position="53"/>
        <end position="102"/>
    </location>
</feature>
<name>A0A6G0X6F6_APHCR</name>
<dbReference type="OrthoDB" id="342264at2759"/>
<accession>A0A6G0X6F6</accession>
<organism evidence="3 4">
    <name type="scientific">Aphis craccivora</name>
    <name type="common">Cowpea aphid</name>
    <dbReference type="NCBI Taxonomy" id="307492"/>
    <lineage>
        <taxon>Eukaryota</taxon>
        <taxon>Metazoa</taxon>
        <taxon>Ecdysozoa</taxon>
        <taxon>Arthropoda</taxon>
        <taxon>Hexapoda</taxon>
        <taxon>Insecta</taxon>
        <taxon>Pterygota</taxon>
        <taxon>Neoptera</taxon>
        <taxon>Paraneoptera</taxon>
        <taxon>Hemiptera</taxon>
        <taxon>Sternorrhyncha</taxon>
        <taxon>Aphidomorpha</taxon>
        <taxon>Aphidoidea</taxon>
        <taxon>Aphididae</taxon>
        <taxon>Aphidini</taxon>
        <taxon>Aphis</taxon>
        <taxon>Aphis</taxon>
    </lineage>
</organism>